<dbReference type="STRING" id="1561998.A0A1I7THX5"/>
<reference evidence="2" key="1">
    <citation type="submission" date="2016-11" db="UniProtKB">
        <authorList>
            <consortium name="WormBaseParasite"/>
        </authorList>
    </citation>
    <scope>IDENTIFICATION</scope>
</reference>
<dbReference type="Gene3D" id="2.40.128.180">
    <property type="match status" value="2"/>
</dbReference>
<dbReference type="Proteomes" id="UP000095282">
    <property type="component" value="Unplaced"/>
</dbReference>
<protein>
    <submittedName>
        <fullName evidence="2">DUF295 domain-containing protein</fullName>
    </submittedName>
</protein>
<dbReference type="Pfam" id="PF06905">
    <property type="entry name" value="FAIM1"/>
    <property type="match status" value="1"/>
</dbReference>
<organism evidence="1 2">
    <name type="scientific">Caenorhabditis tropicalis</name>
    <dbReference type="NCBI Taxonomy" id="1561998"/>
    <lineage>
        <taxon>Eukaryota</taxon>
        <taxon>Metazoa</taxon>
        <taxon>Ecdysozoa</taxon>
        <taxon>Nematoda</taxon>
        <taxon>Chromadorea</taxon>
        <taxon>Rhabditida</taxon>
        <taxon>Rhabditina</taxon>
        <taxon>Rhabditomorpha</taxon>
        <taxon>Rhabditoidea</taxon>
        <taxon>Rhabditidae</taxon>
        <taxon>Peloderinae</taxon>
        <taxon>Caenorhabditis</taxon>
    </lineage>
</organism>
<dbReference type="InterPro" id="IPR038513">
    <property type="entry name" value="FAIM1_dom_sf"/>
</dbReference>
<dbReference type="eggNOG" id="KOG4352">
    <property type="taxonomic scope" value="Eukaryota"/>
</dbReference>
<dbReference type="PANTHER" id="PTHR13088">
    <property type="entry name" value="FAS APOPTOTIC INHIBITORY MOLECULE FAIM"/>
    <property type="match status" value="1"/>
</dbReference>
<name>A0A1I7THX5_9PELO</name>
<dbReference type="AlphaFoldDB" id="A0A1I7THX5"/>
<sequence length="196" mass="23279">MENIAQFKWEIPLEHRIHKVELKHDLKSNQVKINVDGKETLQCKMRESNESDVFKVETLSCNFKIEKIDNMFHYSITVDGKSFRGYKKEYMKRFDMWRKEGKEVLVVYDRYNHVLYGNGKLVAPRHDFVSDGCMTYFEVDENNCHIETVSSPITKTLMNVLYINNWEVPVCVDKEEEVFTHAVPPPTKGFNWRAWF</sequence>
<evidence type="ECO:0000313" key="1">
    <source>
        <dbReference type="Proteomes" id="UP000095282"/>
    </source>
</evidence>
<dbReference type="InterPro" id="IPR010695">
    <property type="entry name" value="FAIM1"/>
</dbReference>
<dbReference type="WBParaSite" id="Csp11.Scaffold619.g6099.t1">
    <property type="protein sequence ID" value="Csp11.Scaffold619.g6099.t1"/>
    <property type="gene ID" value="Csp11.Scaffold619.g6099"/>
</dbReference>
<keyword evidence="1" id="KW-1185">Reference proteome</keyword>
<proteinExistence type="predicted"/>
<accession>A0A1I7THX5</accession>
<dbReference type="GO" id="GO:1902042">
    <property type="term" value="P:negative regulation of extrinsic apoptotic signaling pathway via death domain receptors"/>
    <property type="evidence" value="ECO:0007669"/>
    <property type="project" value="TreeGrafter"/>
</dbReference>
<evidence type="ECO:0000313" key="2">
    <source>
        <dbReference type="WBParaSite" id="Csp11.Scaffold619.g6099.t1"/>
    </source>
</evidence>
<dbReference type="PANTHER" id="PTHR13088:SF3">
    <property type="entry name" value="FAS APOPTOTIC INHIBITORY MOLECULE 1"/>
    <property type="match status" value="1"/>
</dbReference>